<dbReference type="Proteomes" id="UP000217895">
    <property type="component" value="Chromosome"/>
</dbReference>
<comment type="similarity">
    <text evidence="2">Belongs to the DsbD family.</text>
</comment>
<feature type="domain" description="Cytochrome C biogenesis protein transmembrane" evidence="7">
    <location>
        <begin position="107"/>
        <end position="271"/>
    </location>
</feature>
<keyword evidence="5 6" id="KW-0472">Membrane</keyword>
<keyword evidence="9" id="KW-1185">Reference proteome</keyword>
<sequence>MPSLKSASDEISEVGVLRKLRPTSLKCGEEFAMTLSKKPSRLDRLKQCVTSSAFFYTALFLSAVGLALIAPHFGSLYELLGQWVSQIENPYYQWFQQQNLSNAFVLIPLAFLGGLLASISPCVLSLLPVNLSYIGTLNIHSRRDAATKAGLFTLGVITVFSLLGLFSSFATAVLVDFRGYINIAVGALIFLMGCSFAGLFHLPLPKLNPSVSSAGSYGVGVTFALISSPCSSPVLFAVLAAGAATGSQFISTVTMVSYAIGYTAVIFFASLYTGLVKQSRALLQHSEWVVRLGSAALILAGGFYLVSGIHWFL</sequence>
<evidence type="ECO:0000259" key="7">
    <source>
        <dbReference type="Pfam" id="PF02683"/>
    </source>
</evidence>
<evidence type="ECO:0000256" key="3">
    <source>
        <dbReference type="ARBA" id="ARBA00022692"/>
    </source>
</evidence>
<proteinExistence type="inferred from homology"/>
<dbReference type="AlphaFoldDB" id="A0A1Z4JK39"/>
<comment type="subcellular location">
    <subcellularLocation>
        <location evidence="1">Membrane</location>
        <topology evidence="1">Multi-pass membrane protein</topology>
    </subcellularLocation>
</comment>
<dbReference type="InterPro" id="IPR003834">
    <property type="entry name" value="Cyt_c_assmbl_TM_dom"/>
</dbReference>
<evidence type="ECO:0000256" key="4">
    <source>
        <dbReference type="ARBA" id="ARBA00022989"/>
    </source>
</evidence>
<accession>A0A1Z4JK39</accession>
<dbReference type="GO" id="GO:0016020">
    <property type="term" value="C:membrane"/>
    <property type="evidence" value="ECO:0007669"/>
    <property type="project" value="UniProtKB-SubCell"/>
</dbReference>
<organism evidence="8 9">
    <name type="scientific">Leptolyngbya boryana NIES-2135</name>
    <dbReference type="NCBI Taxonomy" id="1973484"/>
    <lineage>
        <taxon>Bacteria</taxon>
        <taxon>Bacillati</taxon>
        <taxon>Cyanobacteriota</taxon>
        <taxon>Cyanophyceae</taxon>
        <taxon>Leptolyngbyales</taxon>
        <taxon>Leptolyngbyaceae</taxon>
        <taxon>Leptolyngbya group</taxon>
        <taxon>Leptolyngbya</taxon>
    </lineage>
</organism>
<reference evidence="8 9" key="1">
    <citation type="submission" date="2017-06" db="EMBL/GenBank/DDBJ databases">
        <title>Genome sequencing of cyanobaciteial culture collection at National Institute for Environmental Studies (NIES).</title>
        <authorList>
            <person name="Hirose Y."/>
            <person name="Shimura Y."/>
            <person name="Fujisawa T."/>
            <person name="Nakamura Y."/>
            <person name="Kawachi M."/>
        </authorList>
    </citation>
    <scope>NUCLEOTIDE SEQUENCE [LARGE SCALE GENOMIC DNA]</scope>
    <source>
        <strain evidence="8 9">NIES-2135</strain>
    </source>
</reference>
<gene>
    <name evidence="8" type="ORF">NIES2135_38190</name>
</gene>
<evidence type="ECO:0000256" key="5">
    <source>
        <dbReference type="ARBA" id="ARBA00023136"/>
    </source>
</evidence>
<evidence type="ECO:0000313" key="8">
    <source>
        <dbReference type="EMBL" id="BAY56957.1"/>
    </source>
</evidence>
<name>A0A1Z4JK39_LEPBY</name>
<dbReference type="InterPro" id="IPR051790">
    <property type="entry name" value="Cytochrome_c-biogenesis_DsbD"/>
</dbReference>
<feature type="transmembrane region" description="Helical" evidence="6">
    <location>
        <begin position="103"/>
        <end position="129"/>
    </location>
</feature>
<dbReference type="GO" id="GO:0017004">
    <property type="term" value="P:cytochrome complex assembly"/>
    <property type="evidence" value="ECO:0007669"/>
    <property type="project" value="InterPro"/>
</dbReference>
<dbReference type="Pfam" id="PF02683">
    <property type="entry name" value="DsbD_TM"/>
    <property type="match status" value="1"/>
</dbReference>
<evidence type="ECO:0000256" key="6">
    <source>
        <dbReference type="SAM" id="Phobius"/>
    </source>
</evidence>
<dbReference type="PANTHER" id="PTHR31272">
    <property type="entry name" value="CYTOCHROME C-TYPE BIOGENESIS PROTEIN HI_1454-RELATED"/>
    <property type="match status" value="1"/>
</dbReference>
<dbReference type="EMBL" id="AP018203">
    <property type="protein sequence ID" value="BAY56957.1"/>
    <property type="molecule type" value="Genomic_DNA"/>
</dbReference>
<feature type="transmembrane region" description="Helical" evidence="6">
    <location>
        <begin position="288"/>
        <end position="312"/>
    </location>
</feature>
<evidence type="ECO:0000313" key="9">
    <source>
        <dbReference type="Proteomes" id="UP000217895"/>
    </source>
</evidence>
<dbReference type="PANTHER" id="PTHR31272:SF6">
    <property type="entry name" value="CYTOCHROME C-TYPE BIOGENESIS CCDA-LIKE CHLOROPLASTIC PROTEIN"/>
    <property type="match status" value="1"/>
</dbReference>
<evidence type="ECO:0000256" key="2">
    <source>
        <dbReference type="ARBA" id="ARBA00006143"/>
    </source>
</evidence>
<feature type="transmembrane region" description="Helical" evidence="6">
    <location>
        <begin position="53"/>
        <end position="73"/>
    </location>
</feature>
<feature type="transmembrane region" description="Helical" evidence="6">
    <location>
        <begin position="150"/>
        <end position="174"/>
    </location>
</feature>
<keyword evidence="4 6" id="KW-1133">Transmembrane helix</keyword>
<keyword evidence="3 6" id="KW-0812">Transmembrane</keyword>
<feature type="transmembrane region" description="Helical" evidence="6">
    <location>
        <begin position="255"/>
        <end position="276"/>
    </location>
</feature>
<evidence type="ECO:0000256" key="1">
    <source>
        <dbReference type="ARBA" id="ARBA00004141"/>
    </source>
</evidence>
<feature type="transmembrane region" description="Helical" evidence="6">
    <location>
        <begin position="214"/>
        <end position="243"/>
    </location>
</feature>
<feature type="transmembrane region" description="Helical" evidence="6">
    <location>
        <begin position="180"/>
        <end position="202"/>
    </location>
</feature>
<protein>
    <recommendedName>
        <fullName evidence="7">Cytochrome C biogenesis protein transmembrane domain-containing protein</fullName>
    </recommendedName>
</protein>